<protein>
    <submittedName>
        <fullName evidence="2">Uncharacterized protein</fullName>
    </submittedName>
</protein>
<evidence type="ECO:0000313" key="1">
    <source>
        <dbReference type="Proteomes" id="UP000887578"/>
    </source>
</evidence>
<dbReference type="Proteomes" id="UP000887578">
    <property type="component" value="Unplaced"/>
</dbReference>
<proteinExistence type="predicted"/>
<keyword evidence="1" id="KW-1185">Reference proteome</keyword>
<organism evidence="1 2">
    <name type="scientific">Panagrolaimus davidi</name>
    <dbReference type="NCBI Taxonomy" id="227884"/>
    <lineage>
        <taxon>Eukaryota</taxon>
        <taxon>Metazoa</taxon>
        <taxon>Ecdysozoa</taxon>
        <taxon>Nematoda</taxon>
        <taxon>Chromadorea</taxon>
        <taxon>Rhabditida</taxon>
        <taxon>Tylenchina</taxon>
        <taxon>Panagrolaimomorpha</taxon>
        <taxon>Panagrolaimoidea</taxon>
        <taxon>Panagrolaimidae</taxon>
        <taxon>Panagrolaimus</taxon>
    </lineage>
</organism>
<dbReference type="AlphaFoldDB" id="A0A914PPN0"/>
<accession>A0A914PPN0</accession>
<name>A0A914PPN0_9BILA</name>
<sequence length="155" mass="18233">MKNDEVVHKTKKFQFYFETAVSFEALFKALPNVKTFTYYPPNNSLNIFSTKTAEKLLKIPHFLSLDKFGINEIPEFFDIKSFYGHIKENKKTNIELDFSGQISDKYKTRLQTIVDEILATENRDFKVPWIGFSRITSISRDKMLALYRQQEAEKV</sequence>
<evidence type="ECO:0000313" key="2">
    <source>
        <dbReference type="WBParaSite" id="PDA_v2.g20029.t1"/>
    </source>
</evidence>
<reference evidence="2" key="1">
    <citation type="submission" date="2022-11" db="UniProtKB">
        <authorList>
            <consortium name="WormBaseParasite"/>
        </authorList>
    </citation>
    <scope>IDENTIFICATION</scope>
</reference>
<dbReference type="WBParaSite" id="PDA_v2.g20029.t1">
    <property type="protein sequence ID" value="PDA_v2.g20029.t1"/>
    <property type="gene ID" value="PDA_v2.g20029"/>
</dbReference>